<accession>A0A975T9Y3</accession>
<keyword evidence="2" id="KW-1185">Reference proteome</keyword>
<proteinExistence type="predicted"/>
<dbReference type="KEGG" id="rsin:B6N60_03326"/>
<evidence type="ECO:0000313" key="2">
    <source>
        <dbReference type="Proteomes" id="UP000683511"/>
    </source>
</evidence>
<organism evidence="1 2">
    <name type="scientific">Richelia sinica FACHB-800</name>
    <dbReference type="NCBI Taxonomy" id="1357546"/>
    <lineage>
        <taxon>Bacteria</taxon>
        <taxon>Bacillati</taxon>
        <taxon>Cyanobacteriota</taxon>
        <taxon>Cyanophyceae</taxon>
        <taxon>Nostocales</taxon>
        <taxon>Nostocaceae</taxon>
        <taxon>Richelia</taxon>
    </lineage>
</organism>
<reference evidence="1" key="1">
    <citation type="submission" date="2017-04" db="EMBL/GenBank/DDBJ databases">
        <title>Genome deletions in a multicellular cyanobacterial endosymbiont for morphological adaptation in marine diatoms.</title>
        <authorList>
            <person name="Wang Y."/>
            <person name="Gao H."/>
            <person name="Li R."/>
            <person name="Xu X."/>
        </authorList>
    </citation>
    <scope>NUCLEOTIDE SEQUENCE</scope>
    <source>
        <strain evidence="1">FACHB 800</strain>
    </source>
</reference>
<sequence>MGSLNQTSRRKILYFLITTIKFIFSKNGIRPARGQSFSIPTGKEPSNLNAANQDQIYQEFLRLAVGGKENKPVLLYQGVKNSPYKDQIKHYPRLLRQRPNGKNLVNGIQTDRNFKSYPILGKIPEIDEQGLSFLHNDIKEACICIGNFWENQFQVKWLGRNALNNVELWSGSKIIPLIYTATLINQKSPFANISEYNLQGLDQDNKAREIPLIELASDLITYEKILTTSNASGGMFKKFASQIEIENWLKNITGNTSLVFRGRYGDKPFMELPNLVERRTGKVIISANTADPSWACNSLSVYDLTRIISTLGWHNYLSQNSRFPFAHKQNLDTIIKILGTDPARLTDLAIKVLGLENSIDSVVIISKLGNGTSIPRERTEAVYVALVQFIDRRPQALGQPAKWITFSLALRGARSLTPRNIDREVVELDARMATEVTEIIQKLILNYS</sequence>
<evidence type="ECO:0000313" key="1">
    <source>
        <dbReference type="EMBL" id="QXE24620.1"/>
    </source>
</evidence>
<dbReference type="AlphaFoldDB" id="A0A975T9Y3"/>
<gene>
    <name evidence="1" type="ORF">B6N60_03326</name>
</gene>
<name>A0A975T9Y3_9NOST</name>
<dbReference type="RefSeq" id="WP_190601465.1">
    <property type="nucleotide sequence ID" value="NZ_CP021056.1"/>
</dbReference>
<dbReference type="Proteomes" id="UP000683511">
    <property type="component" value="Chromosome"/>
</dbReference>
<dbReference type="EMBL" id="CP021056">
    <property type="protein sequence ID" value="QXE24620.1"/>
    <property type="molecule type" value="Genomic_DNA"/>
</dbReference>
<protein>
    <submittedName>
        <fullName evidence="1">Uncharacterized protein</fullName>
    </submittedName>
</protein>